<proteinExistence type="predicted"/>
<evidence type="ECO:0000313" key="5">
    <source>
        <dbReference type="Proteomes" id="UP000198977"/>
    </source>
</evidence>
<dbReference type="Gene3D" id="3.30.70.2330">
    <property type="match status" value="1"/>
</dbReference>
<dbReference type="OrthoDB" id="8446608at2"/>
<protein>
    <submittedName>
        <fullName evidence="4">HIRAN domain-containing protein</fullName>
    </submittedName>
</protein>
<reference evidence="4 5" key="1">
    <citation type="submission" date="2016-10" db="EMBL/GenBank/DDBJ databases">
        <authorList>
            <person name="de Groot N.N."/>
        </authorList>
    </citation>
    <scope>NUCLEOTIDE SEQUENCE [LARGE SCALE GENOMIC DNA]</scope>
    <source>
        <strain evidence="4 5">DSM 11443</strain>
    </source>
</reference>
<dbReference type="RefSeq" id="WP_093923540.1">
    <property type="nucleotide sequence ID" value="NZ_FOMW01000005.1"/>
</dbReference>
<evidence type="ECO:0000313" key="4">
    <source>
        <dbReference type="EMBL" id="SFE20393.1"/>
    </source>
</evidence>
<evidence type="ECO:0000256" key="1">
    <source>
        <dbReference type="ARBA" id="ARBA00022723"/>
    </source>
</evidence>
<dbReference type="GO" id="GO:0008270">
    <property type="term" value="F:zinc ion binding"/>
    <property type="evidence" value="ECO:0007669"/>
    <property type="project" value="InterPro"/>
</dbReference>
<feature type="domain" description="HIRAN" evidence="3">
    <location>
        <begin position="142"/>
        <end position="205"/>
    </location>
</feature>
<dbReference type="Pfam" id="PF08797">
    <property type="entry name" value="HIRAN"/>
    <property type="match status" value="1"/>
</dbReference>
<dbReference type="InterPro" id="IPR014905">
    <property type="entry name" value="HIRAN"/>
</dbReference>
<keyword evidence="2" id="KW-0378">Hydrolase</keyword>
<keyword evidence="1" id="KW-0479">Metal-binding</keyword>
<sequence length="241" mass="26931">MIENPIQTTRALLTWQLPLEAGEPRDRHVVGELRDSSDGIQFRYLSDERLAPAFDLGFEGYPGLPISTYQSEPRPDNVEAILMRRLPPIGRADFDRFKATFGLSADAEFTPLSLLAYTGARLTSDSFGVAETFDGFDGQFDYIFDVAGYRRYEQNAVGMVAGDTVQLVHERDNQHDQNAVQVLNGDGDCLGYINRAQSAFIADRLISCTVNAQVFRFNGRLDYPKLFVHSRVQPQGQQVAA</sequence>
<evidence type="ECO:0000259" key="3">
    <source>
        <dbReference type="Pfam" id="PF08797"/>
    </source>
</evidence>
<keyword evidence="5" id="KW-1185">Reference proteome</keyword>
<dbReference type="AlphaFoldDB" id="A0A1I1YQF0"/>
<dbReference type="Proteomes" id="UP000198977">
    <property type="component" value="Unassembled WGS sequence"/>
</dbReference>
<dbReference type="EMBL" id="FOMW01000005">
    <property type="protein sequence ID" value="SFE20393.1"/>
    <property type="molecule type" value="Genomic_DNA"/>
</dbReference>
<dbReference type="GO" id="GO:0016818">
    <property type="term" value="F:hydrolase activity, acting on acid anhydrides, in phosphorus-containing anhydrides"/>
    <property type="evidence" value="ECO:0007669"/>
    <property type="project" value="InterPro"/>
</dbReference>
<gene>
    <name evidence="4" type="ORF">SAMN04488523_105305</name>
</gene>
<name>A0A1I1YQF0_9RHOB</name>
<dbReference type="GO" id="GO:0003676">
    <property type="term" value="F:nucleic acid binding"/>
    <property type="evidence" value="ECO:0007669"/>
    <property type="project" value="InterPro"/>
</dbReference>
<accession>A0A1I1YQF0</accession>
<organism evidence="4 5">
    <name type="scientific">Sulfitobacter brevis</name>
    <dbReference type="NCBI Taxonomy" id="74348"/>
    <lineage>
        <taxon>Bacteria</taxon>
        <taxon>Pseudomonadati</taxon>
        <taxon>Pseudomonadota</taxon>
        <taxon>Alphaproteobacteria</taxon>
        <taxon>Rhodobacterales</taxon>
        <taxon>Roseobacteraceae</taxon>
        <taxon>Sulfitobacter</taxon>
    </lineage>
</organism>
<evidence type="ECO:0000256" key="2">
    <source>
        <dbReference type="ARBA" id="ARBA00022801"/>
    </source>
</evidence>